<dbReference type="PANTHER" id="PTHR38445:SF7">
    <property type="entry name" value="GNTR-FAMILY TRANSCRIPTIONAL REGULATOR"/>
    <property type="match status" value="1"/>
</dbReference>
<dbReference type="Proteomes" id="UP000002382">
    <property type="component" value="Chromosome"/>
</dbReference>
<dbReference type="InterPro" id="IPR000524">
    <property type="entry name" value="Tscrpt_reg_HTH_GntR"/>
</dbReference>
<name>C5CIE6_KOSOT</name>
<dbReference type="KEGG" id="kol:Kole_0154"/>
<evidence type="ECO:0000259" key="4">
    <source>
        <dbReference type="PROSITE" id="PS50949"/>
    </source>
</evidence>
<gene>
    <name evidence="5" type="ordered locus">Kole_0154</name>
</gene>
<feature type="domain" description="HTH gntR-type" evidence="4">
    <location>
        <begin position="11"/>
        <end position="79"/>
    </location>
</feature>
<dbReference type="GO" id="GO:0003677">
    <property type="term" value="F:DNA binding"/>
    <property type="evidence" value="ECO:0007669"/>
    <property type="project" value="UniProtKB-KW"/>
</dbReference>
<dbReference type="SUPFAM" id="SSF46785">
    <property type="entry name" value="Winged helix' DNA-binding domain"/>
    <property type="match status" value="1"/>
</dbReference>
<dbReference type="OrthoDB" id="9801546at2"/>
<protein>
    <submittedName>
        <fullName evidence="5">Transcriptional regulator, GntR family</fullName>
    </submittedName>
</protein>
<organism evidence="5 6">
    <name type="scientific">Kosmotoga olearia (strain ATCC BAA-1733 / DSM 21960 / TBF 19.5.1)</name>
    <dbReference type="NCBI Taxonomy" id="521045"/>
    <lineage>
        <taxon>Bacteria</taxon>
        <taxon>Thermotogati</taxon>
        <taxon>Thermotogota</taxon>
        <taxon>Thermotogae</taxon>
        <taxon>Kosmotogales</taxon>
        <taxon>Kosmotogaceae</taxon>
        <taxon>Kosmotoga</taxon>
    </lineage>
</organism>
<dbReference type="SMART" id="SM00345">
    <property type="entry name" value="HTH_GNTR"/>
    <property type="match status" value="1"/>
</dbReference>
<evidence type="ECO:0000313" key="6">
    <source>
        <dbReference type="Proteomes" id="UP000002382"/>
    </source>
</evidence>
<evidence type="ECO:0000256" key="1">
    <source>
        <dbReference type="ARBA" id="ARBA00023015"/>
    </source>
</evidence>
<accession>C5CIE6</accession>
<dbReference type="InterPro" id="IPR036388">
    <property type="entry name" value="WH-like_DNA-bd_sf"/>
</dbReference>
<reference evidence="5 6" key="1">
    <citation type="submission" date="2009-06" db="EMBL/GenBank/DDBJ databases">
        <title>Complete sequence of Thermotogales bacterium TBF 19.5.1.</title>
        <authorList>
            <consortium name="US DOE Joint Genome Institute"/>
            <person name="Lucas S."/>
            <person name="Copeland A."/>
            <person name="Lapidus A."/>
            <person name="Glavina del Rio T."/>
            <person name="Tice H."/>
            <person name="Bruce D."/>
            <person name="Goodwin L."/>
            <person name="Pitluck S."/>
            <person name="Chertkov O."/>
            <person name="Brettin T."/>
            <person name="Detter J.C."/>
            <person name="Han C."/>
            <person name="Schmutz J."/>
            <person name="Larimer F."/>
            <person name="Land M."/>
            <person name="Hauser L."/>
            <person name="Kyrpides N."/>
            <person name="Ovchinnikova G."/>
            <person name="Noll K."/>
        </authorList>
    </citation>
    <scope>NUCLEOTIDE SEQUENCE [LARGE SCALE GENOMIC DNA]</scope>
    <source>
        <strain evidence="6">ATCC BAA-1733 / DSM 21960 / TBF 19.5.1</strain>
    </source>
</reference>
<evidence type="ECO:0000256" key="2">
    <source>
        <dbReference type="ARBA" id="ARBA00023125"/>
    </source>
</evidence>
<dbReference type="PANTHER" id="PTHR38445">
    <property type="entry name" value="HTH-TYPE TRANSCRIPTIONAL REPRESSOR YTRA"/>
    <property type="match status" value="1"/>
</dbReference>
<keyword evidence="2" id="KW-0238">DNA-binding</keyword>
<dbReference type="PROSITE" id="PS50949">
    <property type="entry name" value="HTH_GNTR"/>
    <property type="match status" value="1"/>
</dbReference>
<dbReference type="EMBL" id="CP001634">
    <property type="protein sequence ID" value="ACR78880.1"/>
    <property type="molecule type" value="Genomic_DNA"/>
</dbReference>
<dbReference type="GO" id="GO:0003700">
    <property type="term" value="F:DNA-binding transcription factor activity"/>
    <property type="evidence" value="ECO:0007669"/>
    <property type="project" value="InterPro"/>
</dbReference>
<dbReference type="HOGENOM" id="CLU_017584_10_0_0"/>
<evidence type="ECO:0000256" key="3">
    <source>
        <dbReference type="ARBA" id="ARBA00023163"/>
    </source>
</evidence>
<dbReference type="InterPro" id="IPR036390">
    <property type="entry name" value="WH_DNA-bd_sf"/>
</dbReference>
<dbReference type="Pfam" id="PF00392">
    <property type="entry name" value="GntR"/>
    <property type="match status" value="1"/>
</dbReference>
<keyword evidence="1" id="KW-0805">Transcription regulation</keyword>
<dbReference type="eggNOG" id="COG1725">
    <property type="taxonomic scope" value="Bacteria"/>
</dbReference>
<proteinExistence type="predicted"/>
<keyword evidence="6" id="KW-1185">Reference proteome</keyword>
<keyword evidence="3" id="KW-0804">Transcription</keyword>
<dbReference type="Gene3D" id="1.10.10.10">
    <property type="entry name" value="Winged helix-like DNA-binding domain superfamily/Winged helix DNA-binding domain"/>
    <property type="match status" value="1"/>
</dbReference>
<reference evidence="5 6" key="2">
    <citation type="journal article" date="2011" name="J. Bacteriol.">
        <title>Genome Sequence of Kosmotoga olearia Strain TBF 19.5.1, a Thermophilic Bacterium with a Wide Growth Temperature Range, Isolated from the Troll B Oil Platform in the North Sea.</title>
        <authorList>
            <person name="Swithers K.S."/>
            <person name="Dipippo J.L."/>
            <person name="Bruce D.C."/>
            <person name="Detter C."/>
            <person name="Tapia R."/>
            <person name="Han S."/>
            <person name="Goodwin L.A."/>
            <person name="Han J."/>
            <person name="Woyke T."/>
            <person name="Pitluck S."/>
            <person name="Pennacchio L."/>
            <person name="Nolan M."/>
            <person name="Mikhailova N."/>
            <person name="Land M.L."/>
            <person name="Nesbo C.L."/>
            <person name="Gogarten J.P."/>
            <person name="Noll K.M."/>
        </authorList>
    </citation>
    <scope>NUCLEOTIDE SEQUENCE [LARGE SCALE GENOMIC DNA]</scope>
    <source>
        <strain evidence="6">ATCC BAA-1733 / DSM 21960 / TBF 19.5.1</strain>
    </source>
</reference>
<sequence>MWFNVDLRSRTPIYEQIKRGIREAILRGKLNEGDTLPSIRDMASSIRVNPNTVARAYRELEMEGIVMAHQGVGYIVIKDKEGIKEFMLEDLKKDFREIVSKSRRAGFSLDEIVEVISKIWNEKK</sequence>
<dbReference type="AlphaFoldDB" id="C5CIE6"/>
<dbReference type="CDD" id="cd07377">
    <property type="entry name" value="WHTH_GntR"/>
    <property type="match status" value="1"/>
</dbReference>
<evidence type="ECO:0000313" key="5">
    <source>
        <dbReference type="EMBL" id="ACR78880.1"/>
    </source>
</evidence>
<dbReference type="STRING" id="521045.Kole_0154"/>